<name>A0A9D1GYR3_9ACTN</name>
<dbReference type="EMBL" id="DVLP01000228">
    <property type="protein sequence ID" value="HIT75433.1"/>
    <property type="molecule type" value="Genomic_DNA"/>
</dbReference>
<evidence type="ECO:0000313" key="3">
    <source>
        <dbReference type="Proteomes" id="UP000886842"/>
    </source>
</evidence>
<reference evidence="2" key="1">
    <citation type="submission" date="2020-10" db="EMBL/GenBank/DDBJ databases">
        <authorList>
            <person name="Gilroy R."/>
        </authorList>
    </citation>
    <scope>NUCLEOTIDE SEQUENCE</scope>
    <source>
        <strain evidence="2">ChiGjej1B1-24693</strain>
    </source>
</reference>
<sequence length="355" mass="37839">MDSSVSANPLSASRLVVGAYTSEMDGTAVGLSSYQLSSDDPSGLVARPVVEMASPSWVVAHPSQDTVYAIGEQDPAQVHAIGIGEDATLTPLNASALSDGAACHLAITEDARHLVVAHYGKGSVASFAINPDRTVGEQIDSYTFHNWTGPDWARQAGPHAHQVVMDGDGFWIPNLGGDVVHRLSLDGDGRFVSLVAPVELPAGSGPRHLVLVGDLMVVACELSAELWVGQRDGDTYRQVALVPSTYRDRRAEPRIYPSGIGARTTERGTEVLVANRGCDTVAAFDLDLTTGEPTLRQEFATTGWPRDLKVHGDRLWIAGQTGDRIATYVADPTSGEWKPDFAFDAATPACILLLR</sequence>
<comment type="caution">
    <text evidence="2">The sequence shown here is derived from an EMBL/GenBank/DDBJ whole genome shotgun (WGS) entry which is preliminary data.</text>
</comment>
<dbReference type="Gene3D" id="2.130.10.10">
    <property type="entry name" value="YVTN repeat-like/Quinoprotein amine dehydrogenase"/>
    <property type="match status" value="1"/>
</dbReference>
<evidence type="ECO:0000256" key="1">
    <source>
        <dbReference type="ARBA" id="ARBA00005564"/>
    </source>
</evidence>
<dbReference type="InterPro" id="IPR019405">
    <property type="entry name" value="Lactonase_7-beta_prop"/>
</dbReference>
<comment type="similarity">
    <text evidence="1">Belongs to the cycloisomerase 2 family.</text>
</comment>
<dbReference type="PANTHER" id="PTHR30344">
    <property type="entry name" value="6-PHOSPHOGLUCONOLACTONASE-RELATED"/>
    <property type="match status" value="1"/>
</dbReference>
<gene>
    <name evidence="2" type="ORF">IAA98_07605</name>
</gene>
<organism evidence="2 3">
    <name type="scientific">Candidatus Avipropionibacterium avicola</name>
    <dbReference type="NCBI Taxonomy" id="2840701"/>
    <lineage>
        <taxon>Bacteria</taxon>
        <taxon>Bacillati</taxon>
        <taxon>Actinomycetota</taxon>
        <taxon>Actinomycetes</taxon>
        <taxon>Propionibacteriales</taxon>
        <taxon>Propionibacteriaceae</taxon>
        <taxon>Propionibacteriaceae incertae sedis</taxon>
        <taxon>Candidatus Avipropionibacterium</taxon>
    </lineage>
</organism>
<dbReference type="Proteomes" id="UP000886842">
    <property type="component" value="Unassembled WGS sequence"/>
</dbReference>
<proteinExistence type="inferred from homology"/>
<dbReference type="InterPro" id="IPR015943">
    <property type="entry name" value="WD40/YVTN_repeat-like_dom_sf"/>
</dbReference>
<reference evidence="2" key="2">
    <citation type="journal article" date="2021" name="PeerJ">
        <title>Extensive microbial diversity within the chicken gut microbiome revealed by metagenomics and culture.</title>
        <authorList>
            <person name="Gilroy R."/>
            <person name="Ravi A."/>
            <person name="Getino M."/>
            <person name="Pursley I."/>
            <person name="Horton D.L."/>
            <person name="Alikhan N.F."/>
            <person name="Baker D."/>
            <person name="Gharbi K."/>
            <person name="Hall N."/>
            <person name="Watson M."/>
            <person name="Adriaenssens E.M."/>
            <person name="Foster-Nyarko E."/>
            <person name="Jarju S."/>
            <person name="Secka A."/>
            <person name="Antonio M."/>
            <person name="Oren A."/>
            <person name="Chaudhuri R.R."/>
            <person name="La Ragione R."/>
            <person name="Hildebrand F."/>
            <person name="Pallen M.J."/>
        </authorList>
    </citation>
    <scope>NUCLEOTIDE SEQUENCE</scope>
    <source>
        <strain evidence="2">ChiGjej1B1-24693</strain>
    </source>
</reference>
<dbReference type="SUPFAM" id="SSF51004">
    <property type="entry name" value="C-terminal (heme d1) domain of cytochrome cd1-nitrite reductase"/>
    <property type="match status" value="1"/>
</dbReference>
<dbReference type="Pfam" id="PF10282">
    <property type="entry name" value="Lactonase"/>
    <property type="match status" value="1"/>
</dbReference>
<dbReference type="AlphaFoldDB" id="A0A9D1GYR3"/>
<dbReference type="PANTHER" id="PTHR30344:SF1">
    <property type="entry name" value="6-PHOSPHOGLUCONOLACTONASE"/>
    <property type="match status" value="1"/>
</dbReference>
<protein>
    <submittedName>
        <fullName evidence="2">Beta-propeller fold lactonase family protein</fullName>
    </submittedName>
</protein>
<dbReference type="InterPro" id="IPR011048">
    <property type="entry name" value="Haem_d1_sf"/>
</dbReference>
<accession>A0A9D1GYR3</accession>
<evidence type="ECO:0000313" key="2">
    <source>
        <dbReference type="EMBL" id="HIT75433.1"/>
    </source>
</evidence>
<dbReference type="GO" id="GO:0017057">
    <property type="term" value="F:6-phosphogluconolactonase activity"/>
    <property type="evidence" value="ECO:0007669"/>
    <property type="project" value="TreeGrafter"/>
</dbReference>
<dbReference type="InterPro" id="IPR050282">
    <property type="entry name" value="Cycloisomerase_2"/>
</dbReference>